<evidence type="ECO:0000256" key="1">
    <source>
        <dbReference type="SAM" id="Coils"/>
    </source>
</evidence>
<evidence type="ECO:0000256" key="2">
    <source>
        <dbReference type="SAM" id="MobiDB-lite"/>
    </source>
</evidence>
<feature type="compositionally biased region" description="Basic and acidic residues" evidence="2">
    <location>
        <begin position="226"/>
        <end position="245"/>
    </location>
</feature>
<keyword evidence="4" id="KW-1185">Reference proteome</keyword>
<dbReference type="EMBL" id="SLYB01000017">
    <property type="protein sequence ID" value="TCP93501.1"/>
    <property type="molecule type" value="Genomic_DNA"/>
</dbReference>
<reference evidence="3 4" key="1">
    <citation type="submission" date="2019-03" db="EMBL/GenBank/DDBJ databases">
        <title>Genomic Encyclopedia of Type Strains, Phase IV (KMG-IV): sequencing the most valuable type-strain genomes for metagenomic binning, comparative biology and taxonomic classification.</title>
        <authorList>
            <person name="Goeker M."/>
        </authorList>
    </citation>
    <scope>NUCLEOTIDE SEQUENCE [LARGE SCALE GENOMIC DNA]</scope>
    <source>
        <strain evidence="3 4">DSM 28404</strain>
    </source>
</reference>
<keyword evidence="1" id="KW-0175">Coiled coil</keyword>
<evidence type="ECO:0000313" key="3">
    <source>
        <dbReference type="EMBL" id="TCP93501.1"/>
    </source>
</evidence>
<organism evidence="3 4">
    <name type="scientific">Cricetibacter osteomyelitidis</name>
    <dbReference type="NCBI Taxonomy" id="1521931"/>
    <lineage>
        <taxon>Bacteria</taxon>
        <taxon>Pseudomonadati</taxon>
        <taxon>Pseudomonadota</taxon>
        <taxon>Gammaproteobacteria</taxon>
        <taxon>Pasteurellales</taxon>
        <taxon>Pasteurellaceae</taxon>
        <taxon>Cricetibacter</taxon>
    </lineage>
</organism>
<feature type="compositionally biased region" description="Basic and acidic residues" evidence="2">
    <location>
        <begin position="172"/>
        <end position="181"/>
    </location>
</feature>
<proteinExistence type="predicted"/>
<sequence length="867" mass="96959">SIEEAKPKFTEAEKPAAQADENAGLYAQIDPSKKKPKTESAEDKAARLAKEKDDLFGVKQSVPSEDNADYMTIKGAKATTESSTKVDNTASHEAEAPAASEIKNRSKRALPELPQAGNTKGNHAESDYAEIPAASAVENKAKRALPELPQSGNTKGNHAESDYAEIPAASESKNRAKRELPELPQAGSTKGNHAESDYAEIPAIREGNANNNNNRAPESAPTLADSKPKAKQADKRSDEATSTIDSKKLFEEAKRKARERDSAKEAEKKLKILAENAETLPKEHLLKALQELAYGLNVEDATALATKAKEIGKKIHRPDTIEGFEGNNVKNMGKALSKIELDEAYLNSRHEINRKIVDKLDSNSAFHQLMKQKLSGNEEGIQQLFRMVEQAKFEALQEVTGIEGRRADLEFTGNNPFALKQGSYGDNLVQMNATPILSFLRSKKQNNKEILDTIVHELTHHDQAQIIRHKDKLPEHMRNDANLMALNGTYYINSSLANLEAYKKQPQEREAFFSGHKLGDELSKLVDKGYKEGKADVKKIEHSPNKDNNLEGKADVKTIEHSLNKDNNFEGTADIKSIEHLPNKNNNLETAKEESVGFGDNALVYGLQKGREVLIHRANQADKAKRNPILADSYIGELNLGYEFSNLSKLADKVKKGQVTEQDIDHIAQFKDPAADNVLASSPRSRINKANVEDNKKIISELLKNPEVIDALNRMAEFNEKERHLMQELKKNELVDIDDPQTSPSFTKEQNDVIEQYNAAQQELNNSRMDFFSEKTKLIAKETLERGGKVYFALDGLVTNTMRFNSNKTEINMENLKKLFDPNYEHYNAVTSRELRYLYENFKDNPNLKFTIHDHVVESPFKTLTLN</sequence>
<name>A0A4R2SX68_9PAST</name>
<feature type="compositionally biased region" description="Polar residues" evidence="2">
    <location>
        <begin position="79"/>
        <end position="89"/>
    </location>
</feature>
<feature type="region of interest" description="Disordered" evidence="2">
    <location>
        <begin position="1"/>
        <end position="245"/>
    </location>
</feature>
<comment type="caution">
    <text evidence="3">The sequence shown here is derived from an EMBL/GenBank/DDBJ whole genome shotgun (WGS) entry which is preliminary data.</text>
</comment>
<feature type="coiled-coil region" evidence="1">
    <location>
        <begin position="256"/>
        <end position="283"/>
    </location>
</feature>
<feature type="compositionally biased region" description="Basic and acidic residues" evidence="2">
    <location>
        <begin position="1"/>
        <end position="14"/>
    </location>
</feature>
<evidence type="ECO:0000313" key="4">
    <source>
        <dbReference type="Proteomes" id="UP000295763"/>
    </source>
</evidence>
<gene>
    <name evidence="3" type="ORF">EDC44_1171</name>
</gene>
<protein>
    <submittedName>
        <fullName evidence="3">Uncharacterized protein</fullName>
    </submittedName>
</protein>
<feature type="compositionally biased region" description="Basic and acidic residues" evidence="2">
    <location>
        <begin position="31"/>
        <end position="56"/>
    </location>
</feature>
<feature type="non-terminal residue" evidence="3">
    <location>
        <position position="1"/>
    </location>
</feature>
<dbReference type="AlphaFoldDB" id="A0A4R2SX68"/>
<dbReference type="Proteomes" id="UP000295763">
    <property type="component" value="Unassembled WGS sequence"/>
</dbReference>
<accession>A0A4R2SX68</accession>